<organism evidence="13 14">
    <name type="scientific">Nicrophorus vespilloides</name>
    <name type="common">Boreal carrion beetle</name>
    <dbReference type="NCBI Taxonomy" id="110193"/>
    <lineage>
        <taxon>Eukaryota</taxon>
        <taxon>Metazoa</taxon>
        <taxon>Ecdysozoa</taxon>
        <taxon>Arthropoda</taxon>
        <taxon>Hexapoda</taxon>
        <taxon>Insecta</taxon>
        <taxon>Pterygota</taxon>
        <taxon>Neoptera</taxon>
        <taxon>Endopterygota</taxon>
        <taxon>Coleoptera</taxon>
        <taxon>Polyphaga</taxon>
        <taxon>Staphyliniformia</taxon>
        <taxon>Silphidae</taxon>
        <taxon>Nicrophorinae</taxon>
        <taxon>Nicrophorus</taxon>
    </lineage>
</organism>
<feature type="region of interest" description="Disordered" evidence="11">
    <location>
        <begin position="209"/>
        <end position="251"/>
    </location>
</feature>
<proteinExistence type="inferred from homology"/>
<protein>
    <recommendedName>
        <fullName evidence="4">ribonuclease Z</fullName>
        <ecNumber evidence="4">3.1.26.11</ecNumber>
    </recommendedName>
</protein>
<dbReference type="InterPro" id="IPR047151">
    <property type="entry name" value="RNZ2-like"/>
</dbReference>
<dbReference type="CDD" id="cd07718">
    <property type="entry name" value="RNaseZ_ELAC1_ELAC2-C-term-like_MBL-fold"/>
    <property type="match status" value="1"/>
</dbReference>
<dbReference type="Pfam" id="PF13691">
    <property type="entry name" value="Lactamase_B_4"/>
    <property type="match status" value="1"/>
</dbReference>
<evidence type="ECO:0000256" key="5">
    <source>
        <dbReference type="ARBA" id="ARBA00022694"/>
    </source>
</evidence>
<dbReference type="Gene3D" id="3.60.15.10">
    <property type="entry name" value="Ribonuclease Z/Hydroxyacylglutathione hydrolase-like"/>
    <property type="match status" value="2"/>
</dbReference>
<feature type="compositionally biased region" description="Low complexity" evidence="11">
    <location>
        <begin position="872"/>
        <end position="887"/>
    </location>
</feature>
<evidence type="ECO:0000256" key="1">
    <source>
        <dbReference type="ARBA" id="ARBA00000402"/>
    </source>
</evidence>
<comment type="similarity">
    <text evidence="3">Belongs to the RNase Z family.</text>
</comment>
<keyword evidence="9" id="KW-0378">Hydrolase</keyword>
<keyword evidence="13" id="KW-1185">Reference proteome</keyword>
<dbReference type="Proteomes" id="UP000695000">
    <property type="component" value="Unplaced"/>
</dbReference>
<dbReference type="GeneID" id="108568772"/>
<keyword evidence="6" id="KW-0540">Nuclease</keyword>
<evidence type="ECO:0000259" key="12">
    <source>
        <dbReference type="Pfam" id="PF13691"/>
    </source>
</evidence>
<evidence type="ECO:0000256" key="9">
    <source>
        <dbReference type="ARBA" id="ARBA00022801"/>
    </source>
</evidence>
<dbReference type="EC" id="3.1.26.11" evidence="4"/>
<feature type="domain" description="tRNase Z endonuclease" evidence="12">
    <location>
        <begin position="83"/>
        <end position="130"/>
    </location>
</feature>
<sequence>MSSFLFNCRLSGSSCIVSRIIFVAQKTNLNTVGNRYKSMPKEMTHVAEAQRQRLKIKEKSAKYVPGKVSLQVLGSGANGAPRSLYIFTDQSRYLFNCGEGTQRLAHEHKMKLAKLEHIFVTQATWKNMGGLPGTALTIQDVGVPKITLHGPKGLDFLFKATKRFVVMKNLKLEMADCEEGSSFSDNVMNVQYVPLSKADLCDGTNEGDKCTQTAGSPNMDVATSTESRDTRKRRRSKSRSRSRSLSVSEDETNYYGNESKLIRLDRNRSSSPAVDGTKFASNSISEEAKAELAETKEKGVVMGYICRLTPRPGTLCLEKCVKFGVPPGPLLGQLKGGSDVTLTNGTVVKASDVCEPDDPGPVFLVVDCPGEEYLDSLVNNASYRKHQENAVCDEDLAYLVVHFTPKNVMQHPKYQRWLQMFSPSTRHMAINDANVCMGSTSVHRIQCQLNLLSPDIFPLLGDKGTKITVVKEDEEKTTTTTTNTCRSDSQIIQPSTVGIFHLRPRKGYDVSNELKLNPKEYVEEGMKVVDVEDTLPELERKLSEKKSTLVVNEYPKVLFMGTGSCIPNKTRNTSGILLQISDKINVVVDCGEGTYGQVVRFFGEEKSRDVLARTEAIYVSHLHADHHIGLIGYLQGRRRARQLLDMPPKPVRLFAPKQILSWLHFYDLCFEGISADYELIPNGDLLMTGPTLDATRMQQILSDLDMEQISTCYVRHCPNAFGVALRHRRGFKITYSGDTMPSEDLIQLGMGSDLLIHEATMEDELAHEAVVKMHSTTSQAIEVGRLMKARYVLLTHFSQRYAKLPRFNENFTENIGIAFDNMQVKMDELPLVPILYPALKMLFADHYEELETKAVKRQMRLEREKLEKSKGTTAAATAAASAVSANK</sequence>
<evidence type="ECO:0000256" key="11">
    <source>
        <dbReference type="SAM" id="MobiDB-lite"/>
    </source>
</evidence>
<gene>
    <name evidence="14" type="primary">LOC108568772</name>
</gene>
<evidence type="ECO:0000313" key="14">
    <source>
        <dbReference type="RefSeq" id="XP_017785542.1"/>
    </source>
</evidence>
<dbReference type="PANTHER" id="PTHR12553">
    <property type="entry name" value="ZINC PHOSPHODIESTERASE ELAC PROTEIN 2"/>
    <property type="match status" value="1"/>
</dbReference>
<keyword evidence="8" id="KW-0255">Endonuclease</keyword>
<dbReference type="SUPFAM" id="SSF56281">
    <property type="entry name" value="Metallo-hydrolase/oxidoreductase"/>
    <property type="match status" value="2"/>
</dbReference>
<evidence type="ECO:0000256" key="3">
    <source>
        <dbReference type="ARBA" id="ARBA00007823"/>
    </source>
</evidence>
<dbReference type="PANTHER" id="PTHR12553:SF49">
    <property type="entry name" value="ZINC PHOSPHODIESTERASE ELAC PROTEIN 2"/>
    <property type="match status" value="1"/>
</dbReference>
<name>A0ABM1NFE2_NICVS</name>
<comment type="catalytic activity">
    <reaction evidence="1">
        <text>Endonucleolytic cleavage of RNA, removing extra 3' nucleotides from tRNA precursor, generating 3' termini of tRNAs. A 3'-hydroxy group is left at the tRNA terminus and a 5'-phosphoryl group is left at the trailer molecule.</text>
        <dbReference type="EC" id="3.1.26.11"/>
    </reaction>
</comment>
<evidence type="ECO:0000256" key="10">
    <source>
        <dbReference type="ARBA" id="ARBA00022833"/>
    </source>
</evidence>
<evidence type="ECO:0000256" key="7">
    <source>
        <dbReference type="ARBA" id="ARBA00022723"/>
    </source>
</evidence>
<evidence type="ECO:0000256" key="8">
    <source>
        <dbReference type="ARBA" id="ARBA00022759"/>
    </source>
</evidence>
<keyword evidence="10" id="KW-0862">Zinc</keyword>
<dbReference type="InterPro" id="IPR027794">
    <property type="entry name" value="tRNase_Z_dom"/>
</dbReference>
<evidence type="ECO:0000313" key="13">
    <source>
        <dbReference type="Proteomes" id="UP000695000"/>
    </source>
</evidence>
<reference evidence="14" key="1">
    <citation type="submission" date="2025-08" db="UniProtKB">
        <authorList>
            <consortium name="RefSeq"/>
        </authorList>
    </citation>
    <scope>IDENTIFICATION</scope>
    <source>
        <tissue evidence="14">Whole Larva</tissue>
    </source>
</reference>
<keyword evidence="7" id="KW-0479">Metal-binding</keyword>
<accession>A0ABM1NFE2</accession>
<evidence type="ECO:0000256" key="2">
    <source>
        <dbReference type="ARBA" id="ARBA00001947"/>
    </source>
</evidence>
<evidence type="ECO:0000256" key="6">
    <source>
        <dbReference type="ARBA" id="ARBA00022722"/>
    </source>
</evidence>
<feature type="region of interest" description="Disordered" evidence="11">
    <location>
        <begin position="866"/>
        <end position="887"/>
    </location>
</feature>
<dbReference type="Pfam" id="PF23023">
    <property type="entry name" value="Anti-Pycsar_Apyc1"/>
    <property type="match status" value="1"/>
</dbReference>
<keyword evidence="5" id="KW-0819">tRNA processing</keyword>
<comment type="cofactor">
    <cofactor evidence="2">
        <name>Zn(2+)</name>
        <dbReference type="ChEBI" id="CHEBI:29105"/>
    </cofactor>
</comment>
<dbReference type="RefSeq" id="XP_017785542.1">
    <property type="nucleotide sequence ID" value="XM_017930053.1"/>
</dbReference>
<feature type="compositionally biased region" description="Basic residues" evidence="11">
    <location>
        <begin position="230"/>
        <end position="242"/>
    </location>
</feature>
<dbReference type="InterPro" id="IPR036866">
    <property type="entry name" value="RibonucZ/Hydroxyglut_hydro"/>
</dbReference>
<evidence type="ECO:0000256" key="4">
    <source>
        <dbReference type="ARBA" id="ARBA00012477"/>
    </source>
</evidence>